<sequence>MGNPLLALVRLLAYLAITLPLMPVQAVAVALNARLAVTLPVFYHRLCLALMGFRVQVSGKRLAGPPVLYVSNHTSYLDVIVLGSLIPGSFVAKAEVKGWPLFGWLAQLQRTVFVIRRGTRAGDQRDSIAERLQKGGNLVLFPEGTSNDGNRTLPFKSALFAAAETMVDGHKVMVQPVSISYARLNGIPIGRGLRPLFAWYGAMDLAPHLWRVLGLGTVAISVRFHEPVRLEDFPSRKEMAAHCHRLVALGVAAANAGREMPALPPPGAGDSPPDAGSKAA</sequence>
<evidence type="ECO:0000256" key="6">
    <source>
        <dbReference type="SAM" id="MobiDB-lite"/>
    </source>
</evidence>
<evidence type="ECO:0000256" key="4">
    <source>
        <dbReference type="ARBA" id="ARBA00023098"/>
    </source>
</evidence>
<keyword evidence="2" id="KW-0444">Lipid biosynthesis</keyword>
<dbReference type="GO" id="GO:0003841">
    <property type="term" value="F:1-acylglycerol-3-phosphate O-acyltransferase activity"/>
    <property type="evidence" value="ECO:0007669"/>
    <property type="project" value="TreeGrafter"/>
</dbReference>
<dbReference type="SUPFAM" id="SSF69593">
    <property type="entry name" value="Glycerol-3-phosphate (1)-acyltransferase"/>
    <property type="match status" value="1"/>
</dbReference>
<keyword evidence="5 8" id="KW-0012">Acyltransferase</keyword>
<dbReference type="SMART" id="SM00563">
    <property type="entry name" value="PlsC"/>
    <property type="match status" value="1"/>
</dbReference>
<dbReference type="GO" id="GO:0006654">
    <property type="term" value="P:phosphatidic acid biosynthetic process"/>
    <property type="evidence" value="ECO:0007669"/>
    <property type="project" value="TreeGrafter"/>
</dbReference>
<evidence type="ECO:0000256" key="1">
    <source>
        <dbReference type="ARBA" id="ARBA00005189"/>
    </source>
</evidence>
<evidence type="ECO:0000259" key="7">
    <source>
        <dbReference type="SMART" id="SM00563"/>
    </source>
</evidence>
<dbReference type="PANTHER" id="PTHR10434">
    <property type="entry name" value="1-ACYL-SN-GLYCEROL-3-PHOSPHATE ACYLTRANSFERASE"/>
    <property type="match status" value="1"/>
</dbReference>
<dbReference type="EMBL" id="LPXN01000137">
    <property type="protein sequence ID" value="KZD04206.1"/>
    <property type="molecule type" value="Genomic_DNA"/>
</dbReference>
<feature type="domain" description="Phospholipid/glycerol acyltransferase" evidence="7">
    <location>
        <begin position="67"/>
        <end position="182"/>
    </location>
</feature>
<dbReference type="CDD" id="cd07989">
    <property type="entry name" value="LPLAT_AGPAT-like"/>
    <property type="match status" value="1"/>
</dbReference>
<evidence type="ECO:0000256" key="3">
    <source>
        <dbReference type="ARBA" id="ARBA00022679"/>
    </source>
</evidence>
<dbReference type="Pfam" id="PF01553">
    <property type="entry name" value="Acyltransferase"/>
    <property type="match status" value="1"/>
</dbReference>
<organism evidence="8 9">
    <name type="scientific">Oceanibaculum pacificum</name>
    <dbReference type="NCBI Taxonomy" id="580166"/>
    <lineage>
        <taxon>Bacteria</taxon>
        <taxon>Pseudomonadati</taxon>
        <taxon>Pseudomonadota</taxon>
        <taxon>Alphaproteobacteria</taxon>
        <taxon>Rhodospirillales</taxon>
        <taxon>Oceanibaculaceae</taxon>
        <taxon>Oceanibaculum</taxon>
    </lineage>
</organism>
<evidence type="ECO:0000313" key="9">
    <source>
        <dbReference type="Proteomes" id="UP000076400"/>
    </source>
</evidence>
<dbReference type="Proteomes" id="UP000076400">
    <property type="component" value="Unassembled WGS sequence"/>
</dbReference>
<comment type="pathway">
    <text evidence="1">Lipid metabolism.</text>
</comment>
<reference evidence="8 9" key="1">
    <citation type="submission" date="2015-12" db="EMBL/GenBank/DDBJ databases">
        <title>Genome sequence of Oceanibaculum pacificum MCCC 1A02656.</title>
        <authorList>
            <person name="Lu L."/>
            <person name="Lai Q."/>
            <person name="Shao Z."/>
            <person name="Qian P."/>
        </authorList>
    </citation>
    <scope>NUCLEOTIDE SEQUENCE [LARGE SCALE GENOMIC DNA]</scope>
    <source>
        <strain evidence="8 9">MCCC 1A02656</strain>
    </source>
</reference>
<dbReference type="PANTHER" id="PTHR10434:SF64">
    <property type="entry name" value="1-ACYL-SN-GLYCEROL-3-PHOSPHATE ACYLTRANSFERASE-RELATED"/>
    <property type="match status" value="1"/>
</dbReference>
<dbReference type="OrthoDB" id="9806880at2"/>
<keyword evidence="9" id="KW-1185">Reference proteome</keyword>
<keyword evidence="3 8" id="KW-0808">Transferase</keyword>
<dbReference type="AlphaFoldDB" id="A0A154VSF6"/>
<accession>A0A154VSF6</accession>
<dbReference type="InterPro" id="IPR002123">
    <property type="entry name" value="Plipid/glycerol_acylTrfase"/>
</dbReference>
<name>A0A154VSF6_9PROT</name>
<comment type="caution">
    <text evidence="8">The sequence shown here is derived from an EMBL/GenBank/DDBJ whole genome shotgun (WGS) entry which is preliminary data.</text>
</comment>
<evidence type="ECO:0000256" key="2">
    <source>
        <dbReference type="ARBA" id="ARBA00022516"/>
    </source>
</evidence>
<feature type="compositionally biased region" description="Low complexity" evidence="6">
    <location>
        <begin position="268"/>
        <end position="280"/>
    </location>
</feature>
<evidence type="ECO:0000313" key="8">
    <source>
        <dbReference type="EMBL" id="KZD04206.1"/>
    </source>
</evidence>
<feature type="region of interest" description="Disordered" evidence="6">
    <location>
        <begin position="258"/>
        <end position="280"/>
    </location>
</feature>
<protein>
    <submittedName>
        <fullName evidence="8">Acyl-phosphate glycerol 3-phosphate acyltransferase</fullName>
    </submittedName>
</protein>
<gene>
    <name evidence="8" type="ORF">AUP43_12370</name>
</gene>
<proteinExistence type="predicted"/>
<keyword evidence="4" id="KW-0443">Lipid metabolism</keyword>
<dbReference type="STRING" id="580166.AUP43_12370"/>
<evidence type="ECO:0000256" key="5">
    <source>
        <dbReference type="ARBA" id="ARBA00023315"/>
    </source>
</evidence>